<sequence length="608" mass="65372">MIFANSIDTIWSDPKVVYAVAVAAVVLLVITIWLFRRAKREGRAAGTICLVLSVILHGVLIWLVPYKPESSGGGQSDSDDDTMIGLESIEMSTFDPNLDFDSNAGTANETPFLPLPVDDVADIIDTAELADAPLDEPEITLDEAAPESPAVPESLDSPIEDHSSELFAEIESALDANLDDLLVSELAAEDGELQSKPETDVAKKDSTTEPAGPLPAETVMEEQPTQPPATPKAHTASVRSSAAPQSPPAASNTKPANIAGPVAANFANRVGMAKRIAIEQTGGDAQTEAAVRAALRFLADAQNEDGSWDPQSSGAGEERRPLGEERFGAGKRCTTALTGLSLLAMIGAGNTHQRGEFSENVYLGLSYLIQNQHPNGSLEGNATLYAASYCHSMAALAVCEDAVMTGDPSAVECARRALAHTKRMQHPVTGGWRYTRGDPGDLSQLGWQAMVLHAGKRAGVPVEQETFAGVDRFLRSVRVGRGGLACYRPGEQISRTMTAEALAIRLLNGEAVPPAEVDEAQRYLLQRLPGVGQDNYYYWYYATMALHQLQDDAWSQWNTALKQRVLSTQRPDGSWPNTSLWGGYGGTVYSTAMATLCLETYYRHTIVR</sequence>
<accession>A0ABT7PE21</accession>
<feature type="region of interest" description="Disordered" evidence="1">
    <location>
        <begin position="189"/>
        <end position="257"/>
    </location>
</feature>
<dbReference type="InterPro" id="IPR032696">
    <property type="entry name" value="SQ_cyclase_C"/>
</dbReference>
<keyword evidence="5" id="KW-1185">Reference proteome</keyword>
<feature type="transmembrane region" description="Helical" evidence="2">
    <location>
        <begin position="16"/>
        <end position="35"/>
    </location>
</feature>
<dbReference type="Proteomes" id="UP001239462">
    <property type="component" value="Unassembled WGS sequence"/>
</dbReference>
<keyword evidence="2" id="KW-0812">Transmembrane</keyword>
<name>A0ABT7PE21_9BACT</name>
<dbReference type="InterPro" id="IPR008930">
    <property type="entry name" value="Terpenoid_cyclase/PrenylTrfase"/>
</dbReference>
<feature type="compositionally biased region" description="Basic and acidic residues" evidence="1">
    <location>
        <begin position="193"/>
        <end position="207"/>
    </location>
</feature>
<keyword evidence="2" id="KW-1133">Transmembrane helix</keyword>
<dbReference type="SUPFAM" id="SSF48239">
    <property type="entry name" value="Terpenoid cyclases/Protein prenyltransferases"/>
    <property type="match status" value="1"/>
</dbReference>
<feature type="compositionally biased region" description="Basic and acidic residues" evidence="1">
    <location>
        <begin position="316"/>
        <end position="325"/>
    </location>
</feature>
<feature type="compositionally biased region" description="Low complexity" evidence="1">
    <location>
        <begin position="236"/>
        <end position="251"/>
    </location>
</feature>
<gene>
    <name evidence="4" type="ORF">QTN89_04030</name>
</gene>
<reference evidence="4 5" key="1">
    <citation type="submission" date="2023-06" db="EMBL/GenBank/DDBJ databases">
        <title>Roseiconus lacunae JC819 isolated from Gulf of Mannar region, Tamil Nadu.</title>
        <authorList>
            <person name="Pk S."/>
            <person name="Ch S."/>
            <person name="Ch V.R."/>
        </authorList>
    </citation>
    <scope>NUCLEOTIDE SEQUENCE [LARGE SCALE GENOMIC DNA]</scope>
    <source>
        <strain evidence="4 5">JC819</strain>
    </source>
</reference>
<feature type="domain" description="Squalene cyclase C-terminal" evidence="3">
    <location>
        <begin position="279"/>
        <end position="380"/>
    </location>
</feature>
<evidence type="ECO:0000259" key="3">
    <source>
        <dbReference type="Pfam" id="PF13243"/>
    </source>
</evidence>
<evidence type="ECO:0000313" key="4">
    <source>
        <dbReference type="EMBL" id="MDM4014588.1"/>
    </source>
</evidence>
<dbReference type="CDD" id="cd00688">
    <property type="entry name" value="ISOPREN_C2_like"/>
    <property type="match status" value="1"/>
</dbReference>
<evidence type="ECO:0000313" key="5">
    <source>
        <dbReference type="Proteomes" id="UP001239462"/>
    </source>
</evidence>
<feature type="region of interest" description="Disordered" evidence="1">
    <location>
        <begin position="302"/>
        <end position="325"/>
    </location>
</feature>
<evidence type="ECO:0000256" key="2">
    <source>
        <dbReference type="SAM" id="Phobius"/>
    </source>
</evidence>
<organism evidence="4 5">
    <name type="scientific">Roseiconus lacunae</name>
    <dbReference type="NCBI Taxonomy" id="2605694"/>
    <lineage>
        <taxon>Bacteria</taxon>
        <taxon>Pseudomonadati</taxon>
        <taxon>Planctomycetota</taxon>
        <taxon>Planctomycetia</taxon>
        <taxon>Pirellulales</taxon>
        <taxon>Pirellulaceae</taxon>
        <taxon>Roseiconus</taxon>
    </lineage>
</organism>
<comment type="caution">
    <text evidence="4">The sequence shown here is derived from an EMBL/GenBank/DDBJ whole genome shotgun (WGS) entry which is preliminary data.</text>
</comment>
<evidence type="ECO:0000256" key="1">
    <source>
        <dbReference type="SAM" id="MobiDB-lite"/>
    </source>
</evidence>
<dbReference type="Pfam" id="PF13243">
    <property type="entry name" value="SQHop_cyclase_C"/>
    <property type="match status" value="1"/>
</dbReference>
<keyword evidence="2" id="KW-0472">Membrane</keyword>
<feature type="transmembrane region" description="Helical" evidence="2">
    <location>
        <begin position="47"/>
        <end position="66"/>
    </location>
</feature>
<dbReference type="Gene3D" id="1.50.10.20">
    <property type="match status" value="2"/>
</dbReference>
<dbReference type="EMBL" id="JASZZN010000002">
    <property type="protein sequence ID" value="MDM4014588.1"/>
    <property type="molecule type" value="Genomic_DNA"/>
</dbReference>
<dbReference type="RefSeq" id="WP_289162278.1">
    <property type="nucleotide sequence ID" value="NZ_JASZZN010000002.1"/>
</dbReference>
<proteinExistence type="predicted"/>
<protein>
    <submittedName>
        <fullName evidence="4">Squalene--hopene cyclase</fullName>
    </submittedName>
</protein>